<reference evidence="2" key="1">
    <citation type="submission" date="2022-11" db="UniProtKB">
        <authorList>
            <consortium name="WormBaseParasite"/>
        </authorList>
    </citation>
    <scope>IDENTIFICATION</scope>
</reference>
<organism evidence="1 2">
    <name type="scientific">Panagrolaimus sp. ES5</name>
    <dbReference type="NCBI Taxonomy" id="591445"/>
    <lineage>
        <taxon>Eukaryota</taxon>
        <taxon>Metazoa</taxon>
        <taxon>Ecdysozoa</taxon>
        <taxon>Nematoda</taxon>
        <taxon>Chromadorea</taxon>
        <taxon>Rhabditida</taxon>
        <taxon>Tylenchina</taxon>
        <taxon>Panagrolaimomorpha</taxon>
        <taxon>Panagrolaimoidea</taxon>
        <taxon>Panagrolaimidae</taxon>
        <taxon>Panagrolaimus</taxon>
    </lineage>
</organism>
<evidence type="ECO:0000313" key="1">
    <source>
        <dbReference type="Proteomes" id="UP000887579"/>
    </source>
</evidence>
<name>A0AC34GBZ5_9BILA</name>
<accession>A0AC34GBZ5</accession>
<evidence type="ECO:0000313" key="2">
    <source>
        <dbReference type="WBParaSite" id="ES5_v2.g26984.t1"/>
    </source>
</evidence>
<dbReference type="WBParaSite" id="ES5_v2.g26984.t1">
    <property type="protein sequence ID" value="ES5_v2.g26984.t1"/>
    <property type="gene ID" value="ES5_v2.g26984"/>
</dbReference>
<proteinExistence type="predicted"/>
<sequence>MFFEAVKHERKGEKCSLNAYKIGILIPDISRSQLLFNQRMGEVLADAGHNVTLIRLQTLENDGKNLNIATKPGMEEWIVDGHLDDVDYEWIKEKQAESAFQDDSIWTLFLGEKRKVMATMFKTFTDACEKIITDKEFMAKFEAAEFDVVFTHMYEFCPIGIQFQGKAKTWVWVNSGALWDYVAYFMGLPLPPSYAARKLVFIDIQTL</sequence>
<protein>
    <submittedName>
        <fullName evidence="2">Glucuronosyltransferase</fullName>
    </submittedName>
</protein>
<dbReference type="Proteomes" id="UP000887579">
    <property type="component" value="Unplaced"/>
</dbReference>